<dbReference type="FunFam" id="3.40.50.720:FF:000382">
    <property type="entry name" value="NAD(P)-binding Rossmann-fold superfamily protein"/>
    <property type="match status" value="1"/>
</dbReference>
<evidence type="ECO:0000313" key="3">
    <source>
        <dbReference type="EMBL" id="CAL4916421.1"/>
    </source>
</evidence>
<dbReference type="PANTHER" id="PTHR10366">
    <property type="entry name" value="NAD DEPENDENT EPIMERASE/DEHYDRATASE"/>
    <property type="match status" value="1"/>
</dbReference>
<dbReference type="Gene3D" id="3.40.50.720">
    <property type="entry name" value="NAD(P)-binding Rossmann-like Domain"/>
    <property type="match status" value="1"/>
</dbReference>
<reference evidence="4 5" key="2">
    <citation type="submission" date="2024-10" db="EMBL/GenBank/DDBJ databases">
        <authorList>
            <person name="Ryan C."/>
        </authorList>
    </citation>
    <scope>NUCLEOTIDE SEQUENCE [LARGE SCALE GENOMIC DNA]</scope>
</reference>
<dbReference type="AlphaFoldDB" id="A0ABC8XDK7"/>
<protein>
    <recommendedName>
        <fullName evidence="2">NAD-dependent epimerase/dehydratase domain-containing protein</fullName>
    </recommendedName>
</protein>
<evidence type="ECO:0000313" key="5">
    <source>
        <dbReference type="Proteomes" id="UP001497457"/>
    </source>
</evidence>
<keyword evidence="1" id="KW-0560">Oxidoreductase</keyword>
<evidence type="ECO:0000313" key="4">
    <source>
        <dbReference type="EMBL" id="CAL4924690.1"/>
    </source>
</evidence>
<accession>A0ABC8XDK7</accession>
<dbReference type="EMBL" id="OZ075123">
    <property type="protein sequence ID" value="CAL4916421.1"/>
    <property type="molecule type" value="Genomic_DNA"/>
</dbReference>
<dbReference type="CDD" id="cd08958">
    <property type="entry name" value="FR_SDR_e"/>
    <property type="match status" value="1"/>
</dbReference>
<proteinExistence type="predicted"/>
<evidence type="ECO:0000256" key="1">
    <source>
        <dbReference type="ARBA" id="ARBA00023002"/>
    </source>
</evidence>
<keyword evidence="5" id="KW-1185">Reference proteome</keyword>
<evidence type="ECO:0000259" key="2">
    <source>
        <dbReference type="Pfam" id="PF01370"/>
    </source>
</evidence>
<dbReference type="Pfam" id="PF01370">
    <property type="entry name" value="Epimerase"/>
    <property type="match status" value="1"/>
</dbReference>
<gene>
    <name evidence="3" type="ORF">URODEC1_LOCUS17996</name>
    <name evidence="4" type="ORF">URODEC1_LOCUS22940</name>
</gene>
<dbReference type="SUPFAM" id="SSF51735">
    <property type="entry name" value="NAD(P)-binding Rossmann-fold domains"/>
    <property type="match status" value="1"/>
</dbReference>
<organism evidence="4 5">
    <name type="scientific">Urochloa decumbens</name>
    <dbReference type="NCBI Taxonomy" id="240449"/>
    <lineage>
        <taxon>Eukaryota</taxon>
        <taxon>Viridiplantae</taxon>
        <taxon>Streptophyta</taxon>
        <taxon>Embryophyta</taxon>
        <taxon>Tracheophyta</taxon>
        <taxon>Spermatophyta</taxon>
        <taxon>Magnoliopsida</taxon>
        <taxon>Liliopsida</taxon>
        <taxon>Poales</taxon>
        <taxon>Poaceae</taxon>
        <taxon>PACMAD clade</taxon>
        <taxon>Panicoideae</taxon>
        <taxon>Panicodae</taxon>
        <taxon>Paniceae</taxon>
        <taxon>Melinidinae</taxon>
        <taxon>Urochloa</taxon>
    </lineage>
</organism>
<dbReference type="EMBL" id="OZ075124">
    <property type="protein sequence ID" value="CAL4924690.1"/>
    <property type="molecule type" value="Genomic_DNA"/>
</dbReference>
<dbReference type="InterPro" id="IPR001509">
    <property type="entry name" value="Epimerase_deHydtase"/>
</dbReference>
<dbReference type="Proteomes" id="UP001497457">
    <property type="component" value="Chromosome 14rd"/>
</dbReference>
<feature type="domain" description="NAD-dependent epimerase/dehydratase" evidence="2">
    <location>
        <begin position="9"/>
        <end position="247"/>
    </location>
</feature>
<dbReference type="PANTHER" id="PTHR10366:SF831">
    <property type="entry name" value="NAD-DEPENDENT EPIMERASE_DEHYDRATASE DOMAIN-CONTAINING PROTEIN"/>
    <property type="match status" value="1"/>
</dbReference>
<dbReference type="GO" id="GO:0016491">
    <property type="term" value="F:oxidoreductase activity"/>
    <property type="evidence" value="ECO:0007669"/>
    <property type="project" value="UniProtKB-KW"/>
</dbReference>
<dbReference type="InterPro" id="IPR036291">
    <property type="entry name" value="NAD(P)-bd_dom_sf"/>
</dbReference>
<dbReference type="InterPro" id="IPR050425">
    <property type="entry name" value="NAD(P)_dehydrat-like"/>
</dbReference>
<dbReference type="Proteomes" id="UP001497457">
    <property type="component" value="Chromosome 13rd"/>
</dbReference>
<name>A0ABC8XDK7_9POAL</name>
<sequence length="321" mass="35340">MEAAKQQCVCVTGAGGFIASWLVKLLLSRGHYSVRGTLRDPGHDKNAHLKALDGAGERLQLLKADLMDYGSIAAAVTGCHGVFHVASPVPSGRSTNPEAEIIAPAVTGTLNVLKACYEAKVKRVVLVSSITAVANNPNWPTNKVFDEESWSDEEHCRKNEDWYYLSKTMAEREAFAYAAKTGLDIVTVCPSLALGPLMQPTVNSSSKFLLSYLKGERETVENRLRHIVDVRDVAAALLLAYETPEASARYLCVSPPIKVSEMINILKTLYPTYTYPKSFVEVEDNIICSSKKLLNLGWIFRPIEETLKDSIESYRTIGIVN</sequence>
<reference evidence="5" key="1">
    <citation type="submission" date="2024-06" db="EMBL/GenBank/DDBJ databases">
        <authorList>
            <person name="Ryan C."/>
        </authorList>
    </citation>
    <scope>NUCLEOTIDE SEQUENCE [LARGE SCALE GENOMIC DNA]</scope>
</reference>